<dbReference type="EMBL" id="VSDQ01000577">
    <property type="protein sequence ID" value="TYA78650.1"/>
    <property type="molecule type" value="Genomic_DNA"/>
</dbReference>
<protein>
    <submittedName>
        <fullName evidence="1">Uncharacterized protein</fullName>
    </submittedName>
</protein>
<dbReference type="OrthoDB" id="982449at2"/>
<evidence type="ECO:0000313" key="1">
    <source>
        <dbReference type="EMBL" id="TYA78650.1"/>
    </source>
</evidence>
<evidence type="ECO:0000313" key="2">
    <source>
        <dbReference type="Proteomes" id="UP000323930"/>
    </source>
</evidence>
<name>A0A5D0I711_9FLAO</name>
<organism evidence="1 2">
    <name type="scientific">Seonamhaeicola marinus</name>
    <dbReference type="NCBI Taxonomy" id="1912246"/>
    <lineage>
        <taxon>Bacteria</taxon>
        <taxon>Pseudomonadati</taxon>
        <taxon>Bacteroidota</taxon>
        <taxon>Flavobacteriia</taxon>
        <taxon>Flavobacteriales</taxon>
        <taxon>Flavobacteriaceae</taxon>
    </lineage>
</organism>
<comment type="caution">
    <text evidence="1">The sequence shown here is derived from an EMBL/GenBank/DDBJ whole genome shotgun (WGS) entry which is preliminary data.</text>
</comment>
<keyword evidence="2" id="KW-1185">Reference proteome</keyword>
<accession>A0A5D0I711</accession>
<dbReference type="RefSeq" id="WP_148541860.1">
    <property type="nucleotide sequence ID" value="NZ_VSDQ01000577.1"/>
</dbReference>
<proteinExistence type="predicted"/>
<dbReference type="AlphaFoldDB" id="A0A5D0I711"/>
<sequence length="212" mass="24909">MNKVYSIVLFAFLVFNIGTISGQSSEVRDLVEKMFNDVQNKDFESLLEITHPKVFEIVPKEQMLTLIKNMFEGNDEFSIELPENKPEYFISELFQGKENNLEYAFVNYDMSIKMTFNNQEFDEETKKMMKPMMKAQGMEIEFLSKNAMQVLMKDRLVIILKEEATKNKWVMVNYDADSPLFYQVISSDLLETAKEYKQNLMLETKKSEENSN</sequence>
<gene>
    <name evidence="1" type="ORF">FUA24_09875</name>
</gene>
<dbReference type="Proteomes" id="UP000323930">
    <property type="component" value="Unassembled WGS sequence"/>
</dbReference>
<reference evidence="1 2" key="1">
    <citation type="submission" date="2019-08" db="EMBL/GenBank/DDBJ databases">
        <title>Seonamhaeicola sediminis sp. nov., isolated from marine sediment.</title>
        <authorList>
            <person name="Cao W.R."/>
        </authorList>
    </citation>
    <scope>NUCLEOTIDE SEQUENCE [LARGE SCALE GENOMIC DNA]</scope>
    <source>
        <strain evidence="1 2">B011</strain>
    </source>
</reference>